<organism evidence="11 12">
    <name type="scientific">Clavelina lepadiformis</name>
    <name type="common">Light-bulb sea squirt</name>
    <name type="synonym">Ascidia lepadiformis</name>
    <dbReference type="NCBI Taxonomy" id="159417"/>
    <lineage>
        <taxon>Eukaryota</taxon>
        <taxon>Metazoa</taxon>
        <taxon>Chordata</taxon>
        <taxon>Tunicata</taxon>
        <taxon>Ascidiacea</taxon>
        <taxon>Aplousobranchia</taxon>
        <taxon>Clavelinidae</taxon>
        <taxon>Clavelina</taxon>
    </lineage>
</organism>
<evidence type="ECO:0000256" key="4">
    <source>
        <dbReference type="ARBA" id="ARBA00022692"/>
    </source>
</evidence>
<feature type="chain" id="PRO_5047318011" description="Uronyl 2-sulfotransferase" evidence="10">
    <location>
        <begin position="27"/>
        <end position="349"/>
    </location>
</feature>
<dbReference type="Proteomes" id="UP001642483">
    <property type="component" value="Unassembled WGS sequence"/>
</dbReference>
<accession>A0ABP0GVV5</accession>
<evidence type="ECO:0000256" key="3">
    <source>
        <dbReference type="ARBA" id="ARBA00022679"/>
    </source>
</evidence>
<evidence type="ECO:0000256" key="1">
    <source>
        <dbReference type="ARBA" id="ARBA00004323"/>
    </source>
</evidence>
<keyword evidence="4" id="KW-0812">Transmembrane</keyword>
<comment type="subcellular location">
    <subcellularLocation>
        <location evidence="1">Golgi apparatus membrane</location>
        <topology evidence="1">Single-pass type II membrane protein</topology>
    </subcellularLocation>
</comment>
<dbReference type="InterPro" id="IPR007734">
    <property type="entry name" value="Heparan_SO4_2-O-STrfase"/>
</dbReference>
<dbReference type="EMBL" id="CAWYQH010000152">
    <property type="protein sequence ID" value="CAK8695872.1"/>
    <property type="molecule type" value="Genomic_DNA"/>
</dbReference>
<dbReference type="SUPFAM" id="SSF52540">
    <property type="entry name" value="P-loop containing nucleoside triphosphate hydrolases"/>
    <property type="match status" value="1"/>
</dbReference>
<keyword evidence="7" id="KW-0333">Golgi apparatus</keyword>
<gene>
    <name evidence="11" type="ORF">CVLEPA_LOCUS29085</name>
</gene>
<dbReference type="InterPro" id="IPR027417">
    <property type="entry name" value="P-loop_NTPase"/>
</dbReference>
<keyword evidence="6" id="KW-1133">Transmembrane helix</keyword>
<keyword evidence="9" id="KW-0325">Glycoprotein</keyword>
<keyword evidence="8" id="KW-0472">Membrane</keyword>
<keyword evidence="10" id="KW-0732">Signal</keyword>
<evidence type="ECO:0000256" key="5">
    <source>
        <dbReference type="ARBA" id="ARBA00022968"/>
    </source>
</evidence>
<comment type="caution">
    <text evidence="11">The sequence shown here is derived from an EMBL/GenBank/DDBJ whole genome shotgun (WGS) entry which is preliminary data.</text>
</comment>
<protein>
    <recommendedName>
        <fullName evidence="13">Uronyl 2-sulfotransferase</fullName>
    </recommendedName>
</protein>
<name>A0ABP0GVV5_CLALP</name>
<keyword evidence="12" id="KW-1185">Reference proteome</keyword>
<evidence type="ECO:0008006" key="13">
    <source>
        <dbReference type="Google" id="ProtNLM"/>
    </source>
</evidence>
<dbReference type="Gene3D" id="3.40.50.300">
    <property type="entry name" value="P-loop containing nucleotide triphosphate hydrolases"/>
    <property type="match status" value="1"/>
</dbReference>
<reference evidence="11 12" key="1">
    <citation type="submission" date="2024-02" db="EMBL/GenBank/DDBJ databases">
        <authorList>
            <person name="Daric V."/>
            <person name="Darras S."/>
        </authorList>
    </citation>
    <scope>NUCLEOTIDE SEQUENCE [LARGE SCALE GENOMIC DNA]</scope>
</reference>
<dbReference type="PANTHER" id="PTHR12129">
    <property type="entry name" value="HEPARAN SULFATE 2-O-SULFOTRANSFERASE"/>
    <property type="match status" value="1"/>
</dbReference>
<dbReference type="PANTHER" id="PTHR12129:SF15">
    <property type="entry name" value="URONYL 2-SULFOTRANSFERASE"/>
    <property type="match status" value="1"/>
</dbReference>
<evidence type="ECO:0000256" key="10">
    <source>
        <dbReference type="SAM" id="SignalP"/>
    </source>
</evidence>
<evidence type="ECO:0000256" key="9">
    <source>
        <dbReference type="ARBA" id="ARBA00023180"/>
    </source>
</evidence>
<evidence type="ECO:0000313" key="12">
    <source>
        <dbReference type="Proteomes" id="UP001642483"/>
    </source>
</evidence>
<sequence>MALGMKFLKWTLFMLVALTSVGILFAWQNGTHLYNKQPTRQESTDIGTDDVRPFASAYIGTSYPLMTEVKNDTLVIYNRVSKCASTTMTWTLKTMQLINHFHVSTENMPLIQMEFNKQERKEFAERLLSLPRDTVFVRHFYFVNFAEFGLRNPIYINIIRNPVDRFISRYYYARYGFKKTKKSNVLWPKIPISFRRMNTTLEECVLTNVTKCFEVELYKPMMMFFCGDHFNPRCGTLSRFAVERSIENIQKHYLVVGLVEDFPNTFKVFEKLLPRYFEGSWKKFQISPEKNLSKSSHRKEPSENVKKVLKIALKTEIEFYEFVKKRFYEQLIRLRELKMITDDNDSTTT</sequence>
<keyword evidence="5" id="KW-0735">Signal-anchor</keyword>
<comment type="similarity">
    <text evidence="2">Belongs to the sulfotransferase 3 family.</text>
</comment>
<evidence type="ECO:0000313" key="11">
    <source>
        <dbReference type="EMBL" id="CAK8695872.1"/>
    </source>
</evidence>
<evidence type="ECO:0000256" key="8">
    <source>
        <dbReference type="ARBA" id="ARBA00023136"/>
    </source>
</evidence>
<evidence type="ECO:0000256" key="6">
    <source>
        <dbReference type="ARBA" id="ARBA00022989"/>
    </source>
</evidence>
<feature type="signal peptide" evidence="10">
    <location>
        <begin position="1"/>
        <end position="26"/>
    </location>
</feature>
<dbReference type="InterPro" id="IPR005331">
    <property type="entry name" value="Sulfotransferase"/>
</dbReference>
<dbReference type="Pfam" id="PF03567">
    <property type="entry name" value="Sulfotransfer_2"/>
    <property type="match status" value="1"/>
</dbReference>
<proteinExistence type="inferred from homology"/>
<keyword evidence="3" id="KW-0808">Transferase</keyword>
<evidence type="ECO:0000256" key="7">
    <source>
        <dbReference type="ARBA" id="ARBA00023034"/>
    </source>
</evidence>
<evidence type="ECO:0000256" key="2">
    <source>
        <dbReference type="ARBA" id="ARBA00010569"/>
    </source>
</evidence>